<dbReference type="PANTHER" id="PTHR30070:SF1">
    <property type="entry name" value="CYTOCHROME C BIOGENESIS B-RELATED"/>
    <property type="match status" value="1"/>
</dbReference>
<dbReference type="AlphaFoldDB" id="A0A4Q2IQV0"/>
<evidence type="ECO:0000256" key="12">
    <source>
        <dbReference type="PIRNR" id="PIRNR002764"/>
    </source>
</evidence>
<dbReference type="GO" id="GO:1903607">
    <property type="term" value="P:cytochrome c biosynthetic process"/>
    <property type="evidence" value="ECO:0007669"/>
    <property type="project" value="TreeGrafter"/>
</dbReference>
<dbReference type="InterPro" id="IPR003544">
    <property type="entry name" value="Cyt_c_biogenesis_CcmB"/>
</dbReference>
<organism evidence="13 14">
    <name type="scientific">Sphingomonas desiccabilis</name>
    <dbReference type="NCBI Taxonomy" id="429134"/>
    <lineage>
        <taxon>Bacteria</taxon>
        <taxon>Pseudomonadati</taxon>
        <taxon>Pseudomonadota</taxon>
        <taxon>Alphaproteobacteria</taxon>
        <taxon>Sphingomonadales</taxon>
        <taxon>Sphingomonadaceae</taxon>
        <taxon>Sphingomonas</taxon>
    </lineage>
</organism>
<evidence type="ECO:0000256" key="9">
    <source>
        <dbReference type="ARBA" id="ARBA00022748"/>
    </source>
</evidence>
<protein>
    <recommendedName>
        <fullName evidence="4 12">Heme exporter protein B</fullName>
    </recommendedName>
</protein>
<evidence type="ECO:0000256" key="3">
    <source>
        <dbReference type="ARBA" id="ARBA00010544"/>
    </source>
</evidence>
<dbReference type="OrthoDB" id="9812915at2"/>
<comment type="subcellular location">
    <subcellularLocation>
        <location evidence="2">Cell inner membrane</location>
        <topology evidence="2">Multi-pass membrane protein</topology>
    </subcellularLocation>
</comment>
<evidence type="ECO:0000256" key="5">
    <source>
        <dbReference type="ARBA" id="ARBA00022448"/>
    </source>
</evidence>
<evidence type="ECO:0000256" key="2">
    <source>
        <dbReference type="ARBA" id="ARBA00004429"/>
    </source>
</evidence>
<keyword evidence="5 12" id="KW-0813">Transport</keyword>
<gene>
    <name evidence="13" type="ORF">EO081_15600</name>
</gene>
<dbReference type="PIRSF" id="PIRSF002764">
    <property type="entry name" value="CcmB"/>
    <property type="match status" value="1"/>
</dbReference>
<comment type="function">
    <text evidence="1 12">Required for the export of heme to the periplasm for the biogenesis of c-type cytochromes.</text>
</comment>
<dbReference type="GO" id="GO:0015232">
    <property type="term" value="F:heme transmembrane transporter activity"/>
    <property type="evidence" value="ECO:0007669"/>
    <property type="project" value="InterPro"/>
</dbReference>
<evidence type="ECO:0000256" key="4">
    <source>
        <dbReference type="ARBA" id="ARBA00016452"/>
    </source>
</evidence>
<keyword evidence="9 12" id="KW-0201">Cytochrome c-type biogenesis</keyword>
<accession>A0A4Q2IQV0</accession>
<evidence type="ECO:0000256" key="1">
    <source>
        <dbReference type="ARBA" id="ARBA00002442"/>
    </source>
</evidence>
<dbReference type="GO" id="GO:0017004">
    <property type="term" value="P:cytochrome complex assembly"/>
    <property type="evidence" value="ECO:0007669"/>
    <property type="project" value="UniProtKB-KW"/>
</dbReference>
<evidence type="ECO:0000256" key="11">
    <source>
        <dbReference type="ARBA" id="ARBA00023136"/>
    </source>
</evidence>
<comment type="similarity">
    <text evidence="3 12">Belongs to the CcmB/CycW/HelB family.</text>
</comment>
<comment type="caution">
    <text evidence="13">The sequence shown here is derived from an EMBL/GenBank/DDBJ whole genome shotgun (WGS) entry which is preliminary data.</text>
</comment>
<reference evidence="13 14" key="1">
    <citation type="submission" date="2019-01" db="EMBL/GenBank/DDBJ databases">
        <title>Sphingomonas mucosissima sp. nov. and Sphingomonas desiccabilis sp. nov., from biological soil crusts in the Colorado Plateau, USA.</title>
        <authorList>
            <person name="Zhu D."/>
        </authorList>
    </citation>
    <scope>NUCLEOTIDE SEQUENCE [LARGE SCALE GENOMIC DNA]</scope>
    <source>
        <strain evidence="13 14">CP1D</strain>
    </source>
</reference>
<dbReference type="RefSeq" id="WP_129343194.1">
    <property type="nucleotide sequence ID" value="NZ_JACIDD010000003.1"/>
</dbReference>
<dbReference type="PRINTS" id="PR01414">
    <property type="entry name" value="CCMBBIOGNSIS"/>
</dbReference>
<dbReference type="Pfam" id="PF03379">
    <property type="entry name" value="CcmB"/>
    <property type="match status" value="1"/>
</dbReference>
<evidence type="ECO:0000256" key="7">
    <source>
        <dbReference type="ARBA" id="ARBA00022519"/>
    </source>
</evidence>
<evidence type="ECO:0000256" key="10">
    <source>
        <dbReference type="ARBA" id="ARBA00022989"/>
    </source>
</evidence>
<keyword evidence="8" id="KW-0812">Transmembrane</keyword>
<dbReference type="EMBL" id="SDPT01000003">
    <property type="protein sequence ID" value="RXZ30582.1"/>
    <property type="molecule type" value="Genomic_DNA"/>
</dbReference>
<dbReference type="PANTHER" id="PTHR30070">
    <property type="entry name" value="HEME EXPORTER PROTEIN B"/>
    <property type="match status" value="1"/>
</dbReference>
<keyword evidence="6 12" id="KW-1003">Cell membrane</keyword>
<evidence type="ECO:0000256" key="8">
    <source>
        <dbReference type="ARBA" id="ARBA00022692"/>
    </source>
</evidence>
<evidence type="ECO:0000256" key="6">
    <source>
        <dbReference type="ARBA" id="ARBA00022475"/>
    </source>
</evidence>
<keyword evidence="11 12" id="KW-0472">Membrane</keyword>
<evidence type="ECO:0000313" key="13">
    <source>
        <dbReference type="EMBL" id="RXZ30582.1"/>
    </source>
</evidence>
<keyword evidence="14" id="KW-1185">Reference proteome</keyword>
<keyword evidence="10" id="KW-1133">Transmembrane helix</keyword>
<dbReference type="InterPro" id="IPR026031">
    <property type="entry name" value="Cyt_c_CcmB_bac"/>
</dbReference>
<dbReference type="Proteomes" id="UP000292347">
    <property type="component" value="Unassembled WGS sequence"/>
</dbReference>
<sequence>MIAIVLRELRRAWSGGGLMLTLAFFLLVATLFPFAIGPDARLLARIGGGVVWATALLAALLPVERLVLPDLEAGVIDQFAVRGLPDAGIAVAKVVGHWIGFGPAVMLAAALSAALLEMPADVLLRLELGLLLGTPGLAALAVATAALVAGMRGAGAVAGMVMLPFALPLLVFGAGALEGGGSGLKLVAATSLLLLAGAPFVAGAALRFARE</sequence>
<name>A0A4Q2IQV0_9SPHN</name>
<proteinExistence type="inferred from homology"/>
<dbReference type="GO" id="GO:0005886">
    <property type="term" value="C:plasma membrane"/>
    <property type="evidence" value="ECO:0007669"/>
    <property type="project" value="UniProtKB-SubCell"/>
</dbReference>
<keyword evidence="7 12" id="KW-0997">Cell inner membrane</keyword>
<evidence type="ECO:0000313" key="14">
    <source>
        <dbReference type="Proteomes" id="UP000292347"/>
    </source>
</evidence>